<dbReference type="EMBL" id="JAOPEN010000004">
    <property type="protein sequence ID" value="KAJ4858726.1"/>
    <property type="molecule type" value="Genomic_DNA"/>
</dbReference>
<comment type="caution">
    <text evidence="1">The sequence shown here is derived from an EMBL/GenBank/DDBJ whole genome shotgun (WGS) entry which is preliminary data.</text>
</comment>
<accession>A0A9W9E8Q6</accession>
<dbReference type="Proteomes" id="UP001140511">
    <property type="component" value="Unassembled WGS sequence"/>
</dbReference>
<dbReference type="GeneID" id="80868891"/>
<organism evidence="1 2">
    <name type="scientific">Trichoderma breve</name>
    <dbReference type="NCBI Taxonomy" id="2034170"/>
    <lineage>
        <taxon>Eukaryota</taxon>
        <taxon>Fungi</taxon>
        <taxon>Dikarya</taxon>
        <taxon>Ascomycota</taxon>
        <taxon>Pezizomycotina</taxon>
        <taxon>Sordariomycetes</taxon>
        <taxon>Hypocreomycetidae</taxon>
        <taxon>Hypocreales</taxon>
        <taxon>Hypocreaceae</taxon>
        <taxon>Trichoderma</taxon>
    </lineage>
</organism>
<proteinExistence type="predicted"/>
<sequence length="360" mass="40383">MAPLGLVTEFLAKKPQLLIPFETYADVETWVKPVEVIRQAAIALTEDAAMFQAIGYHKTRTEDGEEFLRSLAYYAEVLIQDSLVGFEKRFEVYSHTPTSTTTELTGNRSIGSTLLGARQSFQKLTDFLTNLVEILGWEFHWKIPSAGDMVPTASPYQLLYQMICKKKLHVPSAPTGDQIKRIFLSLQKQAYLALPKLDSGIQKVAPDAACGRPTMIFVAGTFDLSHIVFGANETAWGELTAVSAITRVACDTRLRHYVPVATEAFKALQRKEIEALAELENESGGTSDKEDLVWKARARAIDRMRSDQSTLGGEKEMGIALRPPTWAINQGCYLCQGMMEYQSPKSWNENQRKKYILRFD</sequence>
<name>A0A9W9E8Q6_9HYPO</name>
<keyword evidence="2" id="KW-1185">Reference proteome</keyword>
<evidence type="ECO:0000313" key="1">
    <source>
        <dbReference type="EMBL" id="KAJ4858726.1"/>
    </source>
</evidence>
<reference evidence="1" key="1">
    <citation type="submission" date="2022-09" db="EMBL/GenBank/DDBJ databases">
        <title>Chromosome-level assembly of Trichoderma breve T069, a fungus used in development of biopesticide product.</title>
        <authorList>
            <person name="Lin R."/>
            <person name="Liu T."/>
        </authorList>
    </citation>
    <scope>NUCLEOTIDE SEQUENCE</scope>
    <source>
        <strain evidence="1">T069</strain>
    </source>
</reference>
<gene>
    <name evidence="1" type="ORF">T069G_06993</name>
</gene>
<dbReference type="RefSeq" id="XP_056027782.1">
    <property type="nucleotide sequence ID" value="XM_056174203.1"/>
</dbReference>
<protein>
    <submittedName>
        <fullName evidence="1">Uncharacterized protein</fullName>
    </submittedName>
</protein>
<evidence type="ECO:0000313" key="2">
    <source>
        <dbReference type="Proteomes" id="UP001140511"/>
    </source>
</evidence>
<dbReference type="AlphaFoldDB" id="A0A9W9E8Q6"/>